<evidence type="ECO:0000313" key="6">
    <source>
        <dbReference type="Proteomes" id="UP001314170"/>
    </source>
</evidence>
<name>A0AAV1RWL9_9ROSI</name>
<evidence type="ECO:0000256" key="3">
    <source>
        <dbReference type="RuleBase" id="RU361155"/>
    </source>
</evidence>
<dbReference type="Gene3D" id="3.40.50.300">
    <property type="entry name" value="P-loop containing nucleotide triphosphate hydrolases"/>
    <property type="match status" value="1"/>
</dbReference>
<evidence type="ECO:0000256" key="2">
    <source>
        <dbReference type="ARBA" id="ARBA00022679"/>
    </source>
</evidence>
<dbReference type="AlphaFoldDB" id="A0AAV1RWL9"/>
<keyword evidence="2 3" id="KW-0808">Transferase</keyword>
<protein>
    <recommendedName>
        <fullName evidence="3">Sulfotransferase</fullName>
        <ecNumber evidence="3">2.8.2.-</ecNumber>
    </recommendedName>
</protein>
<dbReference type="EMBL" id="CAWUPB010001160">
    <property type="protein sequence ID" value="CAK7340443.1"/>
    <property type="molecule type" value="Genomic_DNA"/>
</dbReference>
<gene>
    <name evidence="5" type="ORF">DCAF_LOCUS15525</name>
</gene>
<reference evidence="5 6" key="1">
    <citation type="submission" date="2024-01" db="EMBL/GenBank/DDBJ databases">
        <authorList>
            <person name="Waweru B."/>
        </authorList>
    </citation>
    <scope>NUCLEOTIDE SEQUENCE [LARGE SCALE GENOMIC DNA]</scope>
</reference>
<keyword evidence="6" id="KW-1185">Reference proteome</keyword>
<dbReference type="SUPFAM" id="SSF52540">
    <property type="entry name" value="P-loop containing nucleoside triphosphate hydrolases"/>
    <property type="match status" value="1"/>
</dbReference>
<accession>A0AAV1RWL9</accession>
<feature type="domain" description="Sulfotransferase" evidence="4">
    <location>
        <begin position="3"/>
        <end position="173"/>
    </location>
</feature>
<dbReference type="Proteomes" id="UP001314170">
    <property type="component" value="Unassembled WGS sequence"/>
</dbReference>
<dbReference type="InterPro" id="IPR027417">
    <property type="entry name" value="P-loop_NTPase"/>
</dbReference>
<dbReference type="GO" id="GO:0008146">
    <property type="term" value="F:sulfotransferase activity"/>
    <property type="evidence" value="ECO:0007669"/>
    <property type="project" value="InterPro"/>
</dbReference>
<dbReference type="Pfam" id="PF00685">
    <property type="entry name" value="Sulfotransfer_1"/>
    <property type="match status" value="1"/>
</dbReference>
<organism evidence="5 6">
    <name type="scientific">Dovyalis caffra</name>
    <dbReference type="NCBI Taxonomy" id="77055"/>
    <lineage>
        <taxon>Eukaryota</taxon>
        <taxon>Viridiplantae</taxon>
        <taxon>Streptophyta</taxon>
        <taxon>Embryophyta</taxon>
        <taxon>Tracheophyta</taxon>
        <taxon>Spermatophyta</taxon>
        <taxon>Magnoliopsida</taxon>
        <taxon>eudicotyledons</taxon>
        <taxon>Gunneridae</taxon>
        <taxon>Pentapetalae</taxon>
        <taxon>rosids</taxon>
        <taxon>fabids</taxon>
        <taxon>Malpighiales</taxon>
        <taxon>Salicaceae</taxon>
        <taxon>Flacourtieae</taxon>
        <taxon>Dovyalis</taxon>
    </lineage>
</organism>
<dbReference type="InterPro" id="IPR000863">
    <property type="entry name" value="Sulfotransferase_dom"/>
</dbReference>
<dbReference type="EC" id="2.8.2.-" evidence="3"/>
<sequence>MKTSGPKFVYVCRNPKDIFVSKWKFMEKMRPKEMPPLSLQDAFELFCNGVSHYEPFWYHVLNFWKASLETPKTVLFLIYEDMKRELLVKRLGEFLGKPFSPGEEREGVVQEIVRLCSFKNMSTLEVNKSIISNESFVENPYFFRKGEVGDWENHLTPEMVARLDQITKEKLDGVVCNKWKVGIDLSREENDGEQIY</sequence>
<comment type="similarity">
    <text evidence="1 3">Belongs to the sulfotransferase 1 family.</text>
</comment>
<dbReference type="PANTHER" id="PTHR11783">
    <property type="entry name" value="SULFOTRANSFERASE SULT"/>
    <property type="match status" value="1"/>
</dbReference>
<evidence type="ECO:0000313" key="5">
    <source>
        <dbReference type="EMBL" id="CAK7340443.1"/>
    </source>
</evidence>
<evidence type="ECO:0000259" key="4">
    <source>
        <dbReference type="Pfam" id="PF00685"/>
    </source>
</evidence>
<comment type="caution">
    <text evidence="5">The sequence shown here is derived from an EMBL/GenBank/DDBJ whole genome shotgun (WGS) entry which is preliminary data.</text>
</comment>
<proteinExistence type="inferred from homology"/>
<evidence type="ECO:0000256" key="1">
    <source>
        <dbReference type="ARBA" id="ARBA00005771"/>
    </source>
</evidence>